<dbReference type="OrthoDB" id="6359816at2759"/>
<organism evidence="2">
    <name type="scientific">Dissoconium aciculare CBS 342.82</name>
    <dbReference type="NCBI Taxonomy" id="1314786"/>
    <lineage>
        <taxon>Eukaryota</taxon>
        <taxon>Fungi</taxon>
        <taxon>Dikarya</taxon>
        <taxon>Ascomycota</taxon>
        <taxon>Pezizomycotina</taxon>
        <taxon>Dothideomycetes</taxon>
        <taxon>Dothideomycetidae</taxon>
        <taxon>Mycosphaerellales</taxon>
        <taxon>Dissoconiaceae</taxon>
        <taxon>Dissoconium</taxon>
    </lineage>
</organism>
<dbReference type="RefSeq" id="XP_033458474.1">
    <property type="nucleotide sequence ID" value="XM_033605122.1"/>
</dbReference>
<evidence type="ECO:0000313" key="1">
    <source>
        <dbReference type="Proteomes" id="UP000504637"/>
    </source>
</evidence>
<accession>A0A6J3M0K1</accession>
<evidence type="ECO:0000313" key="2">
    <source>
        <dbReference type="RefSeq" id="XP_033458474.1"/>
    </source>
</evidence>
<keyword evidence="1" id="KW-1185">Reference proteome</keyword>
<reference evidence="2" key="3">
    <citation type="submission" date="2025-08" db="UniProtKB">
        <authorList>
            <consortium name="RefSeq"/>
        </authorList>
    </citation>
    <scope>IDENTIFICATION</scope>
    <source>
        <strain evidence="2">CBS 342.82</strain>
    </source>
</reference>
<gene>
    <name evidence="2" type="ORF">K489DRAFT_381430</name>
</gene>
<protein>
    <submittedName>
        <fullName evidence="2">Uncharacterized protein</fullName>
    </submittedName>
</protein>
<reference evidence="2" key="1">
    <citation type="submission" date="2020-01" db="EMBL/GenBank/DDBJ databases">
        <authorList>
            <consortium name="DOE Joint Genome Institute"/>
            <person name="Haridas S."/>
            <person name="Albert R."/>
            <person name="Binder M."/>
            <person name="Bloem J."/>
            <person name="Labutti K."/>
            <person name="Salamov A."/>
            <person name="Andreopoulos B."/>
            <person name="Baker S.E."/>
            <person name="Barry K."/>
            <person name="Bills G."/>
            <person name="Bluhm B.H."/>
            <person name="Cannon C."/>
            <person name="Castanera R."/>
            <person name="Culley D.E."/>
            <person name="Daum C."/>
            <person name="Ezra D."/>
            <person name="Gonzalez J.B."/>
            <person name="Henrissat B."/>
            <person name="Kuo A."/>
            <person name="Liang C."/>
            <person name="Lipzen A."/>
            <person name="Lutzoni F."/>
            <person name="Magnuson J."/>
            <person name="Mondo S."/>
            <person name="Nolan M."/>
            <person name="Ohm R."/>
            <person name="Pangilinan J."/>
            <person name="Park H.-J."/>
            <person name="Ramirez L."/>
            <person name="Alfaro M."/>
            <person name="Sun H."/>
            <person name="Tritt A."/>
            <person name="Yoshinaga Y."/>
            <person name="Zwiers L.-H."/>
            <person name="Turgeon B.G."/>
            <person name="Goodwin S.B."/>
            <person name="Spatafora J.W."/>
            <person name="Crous P.W."/>
            <person name="Grigoriev I.V."/>
        </authorList>
    </citation>
    <scope>NUCLEOTIDE SEQUENCE</scope>
    <source>
        <strain evidence="2">CBS 342.82</strain>
    </source>
</reference>
<dbReference type="GeneID" id="54362922"/>
<sequence>MGLKFIIPSLMSVAVNKYNETIKATDFCPQDLAIATTITYKTGSDREPAIKNAVLASIVKHSSKIMKEPEIREAIDMSDQLAVAVIEALANHYFCHSSYKGCSGDGLAQDQCGICQSWRQARCSCNR</sequence>
<dbReference type="AlphaFoldDB" id="A0A6J3M0K1"/>
<reference evidence="2" key="2">
    <citation type="submission" date="2020-04" db="EMBL/GenBank/DDBJ databases">
        <authorList>
            <consortium name="NCBI Genome Project"/>
        </authorList>
    </citation>
    <scope>NUCLEOTIDE SEQUENCE</scope>
    <source>
        <strain evidence="2">CBS 342.82</strain>
    </source>
</reference>
<dbReference type="Proteomes" id="UP000504637">
    <property type="component" value="Unplaced"/>
</dbReference>
<name>A0A6J3M0K1_9PEZI</name>
<proteinExistence type="predicted"/>